<dbReference type="RefSeq" id="WP_006971559.1">
    <property type="nucleotide sequence ID" value="NZ_ABCS01000021.1"/>
</dbReference>
<dbReference type="Proteomes" id="UP000005801">
    <property type="component" value="Unassembled WGS sequence"/>
</dbReference>
<sequence>MAKPKHHPQARTSHEAKPEIPRGGYSASTPIHPKCRVGDDGRSPEERVDLRVTPNLTGQWRDTKDRYHLFINQAGEHIEFILALVESNSTTPWSKDDDDAFRYQNRVFRYGGDRIDAQTNEYALYITQAVLDDKSLACGSLRAIAHGGSAQVQLELDYSGIAAPDVEGEMKLARLAPVMSSTAKQIGDAPNLLDNYIGYQLGWVLPGVRTDQWFPLTPTQRERLKEWIFEAEVRVDPDSYLMLESGGKMFDLRALLQHYCAVLGERSKWLDVEKLLHRQHLENIGAAVDALVRVAADTARETPSSKGGIDHHQLGWWRVGTLEALNDERIDVDPIAQRTCLTHLQAMVDQVGSERDSENLRRWLGLQRVGGYKYELKVGIFGLGKDWHAAEQDMGETVDKIGEEVVDGGKEAVEGVIEEGQTRAMKKLRKWRKRLPFAGMAGVFGVSSMGPQPFQALYAFVSVGVGWSLSDKHGSTIPTTDGKAPNTSGMAWRPEHLQGWVTMAFGDAALHFDEHGKGASGGVVSFAGRAGAAKPPGNLSFGLAEWTSEEKKKWVPSNSAAVEGKLHRGYAELISWNGGDVDLVEGPFPQERTYDSALEGTKLHFCVNSAKLHPVAMEALEVMAACELPALTHPEVTMKLVGYADQPHGEGPNMVLSRNRAISVFNYLKNLLGPALPIDDIVVEASEEDDRARFDAEKKIWMPKAPPTIEAKGEQPAKDAGGTEEYDLAFRRVQLSIDGRYLISLGRRSETG</sequence>
<evidence type="ECO:0000313" key="4">
    <source>
        <dbReference type="Proteomes" id="UP000005801"/>
    </source>
</evidence>
<dbReference type="SUPFAM" id="SSF103088">
    <property type="entry name" value="OmpA-like"/>
    <property type="match status" value="1"/>
</dbReference>
<keyword evidence="4" id="KW-1185">Reference proteome</keyword>
<comment type="caution">
    <text evidence="3">The sequence shown here is derived from an EMBL/GenBank/DDBJ whole genome shotgun (WGS) entry which is preliminary data.</text>
</comment>
<feature type="compositionally biased region" description="Basic and acidic residues" evidence="1">
    <location>
        <begin position="36"/>
        <end position="45"/>
    </location>
</feature>
<evidence type="ECO:0000256" key="1">
    <source>
        <dbReference type="SAM" id="MobiDB-lite"/>
    </source>
</evidence>
<organism evidence="3 4">
    <name type="scientific">Plesiocystis pacifica SIR-1</name>
    <dbReference type="NCBI Taxonomy" id="391625"/>
    <lineage>
        <taxon>Bacteria</taxon>
        <taxon>Pseudomonadati</taxon>
        <taxon>Myxococcota</taxon>
        <taxon>Polyangia</taxon>
        <taxon>Nannocystales</taxon>
        <taxon>Nannocystaceae</taxon>
        <taxon>Plesiocystis</taxon>
    </lineage>
</organism>
<dbReference type="AlphaFoldDB" id="A6G4B0"/>
<name>A6G4B0_9BACT</name>
<proteinExistence type="predicted"/>
<feature type="domain" description="OmpA-like" evidence="2">
    <location>
        <begin position="605"/>
        <end position="691"/>
    </location>
</feature>
<dbReference type="InterPro" id="IPR006665">
    <property type="entry name" value="OmpA-like"/>
</dbReference>
<protein>
    <recommendedName>
        <fullName evidence="2">OmpA-like domain-containing protein</fullName>
    </recommendedName>
</protein>
<reference evidence="3 4" key="1">
    <citation type="submission" date="2007-06" db="EMBL/GenBank/DDBJ databases">
        <authorList>
            <person name="Shimkets L."/>
            <person name="Ferriera S."/>
            <person name="Johnson J."/>
            <person name="Kravitz S."/>
            <person name="Beeson K."/>
            <person name="Sutton G."/>
            <person name="Rogers Y.-H."/>
            <person name="Friedman R."/>
            <person name="Frazier M."/>
            <person name="Venter J.C."/>
        </authorList>
    </citation>
    <scope>NUCLEOTIDE SEQUENCE [LARGE SCALE GENOMIC DNA]</scope>
    <source>
        <strain evidence="3 4">SIR-1</strain>
    </source>
</reference>
<evidence type="ECO:0000259" key="2">
    <source>
        <dbReference type="Pfam" id="PF00691"/>
    </source>
</evidence>
<gene>
    <name evidence="3" type="ORF">PPSIR1_03758</name>
</gene>
<dbReference type="InterPro" id="IPR036737">
    <property type="entry name" value="OmpA-like_sf"/>
</dbReference>
<accession>A6G4B0</accession>
<dbReference type="Gene3D" id="3.30.1330.60">
    <property type="entry name" value="OmpA-like domain"/>
    <property type="match status" value="1"/>
</dbReference>
<dbReference type="EMBL" id="ABCS01000021">
    <property type="protein sequence ID" value="EDM79222.1"/>
    <property type="molecule type" value="Genomic_DNA"/>
</dbReference>
<evidence type="ECO:0000313" key="3">
    <source>
        <dbReference type="EMBL" id="EDM79222.1"/>
    </source>
</evidence>
<dbReference type="Pfam" id="PF00691">
    <property type="entry name" value="OmpA"/>
    <property type="match status" value="1"/>
</dbReference>
<dbReference type="STRING" id="391625.PPSIR1_03758"/>
<feature type="region of interest" description="Disordered" evidence="1">
    <location>
        <begin position="1"/>
        <end position="45"/>
    </location>
</feature>